<protein>
    <submittedName>
        <fullName evidence="1">HAD family hydrolase</fullName>
        <ecNumber evidence="1">3.1.3.-</ecNumber>
    </submittedName>
</protein>
<dbReference type="EMBL" id="JBHMAG010000013">
    <property type="protein sequence ID" value="MFB9753684.1"/>
    <property type="molecule type" value="Genomic_DNA"/>
</dbReference>
<dbReference type="InterPro" id="IPR023198">
    <property type="entry name" value="PGP-like_dom2"/>
</dbReference>
<evidence type="ECO:0000313" key="1">
    <source>
        <dbReference type="EMBL" id="MFB9753684.1"/>
    </source>
</evidence>
<keyword evidence="2" id="KW-1185">Reference proteome</keyword>
<comment type="caution">
    <text evidence="1">The sequence shown here is derived from an EMBL/GenBank/DDBJ whole genome shotgun (WGS) entry which is preliminary data.</text>
</comment>
<gene>
    <name evidence="1" type="ORF">ACFFNY_19120</name>
</gene>
<dbReference type="EC" id="3.1.3.-" evidence="1"/>
<dbReference type="NCBIfam" id="TIGR01549">
    <property type="entry name" value="HAD-SF-IA-v1"/>
    <property type="match status" value="1"/>
</dbReference>
<dbReference type="PANTHER" id="PTHR47478">
    <property type="match status" value="1"/>
</dbReference>
<proteinExistence type="predicted"/>
<dbReference type="SFLD" id="SFLDS00003">
    <property type="entry name" value="Haloacid_Dehalogenase"/>
    <property type="match status" value="1"/>
</dbReference>
<dbReference type="InterPro" id="IPR052550">
    <property type="entry name" value="Pyrimidine_5'-ntase_YjjG"/>
</dbReference>
<dbReference type="SFLD" id="SFLDG01129">
    <property type="entry name" value="C1.5:_HAD__Beta-PGM__Phosphata"/>
    <property type="match status" value="1"/>
</dbReference>
<dbReference type="InterPro" id="IPR023214">
    <property type="entry name" value="HAD_sf"/>
</dbReference>
<dbReference type="PRINTS" id="PR00413">
    <property type="entry name" value="HADHALOGNASE"/>
</dbReference>
<dbReference type="PANTHER" id="PTHR47478:SF1">
    <property type="entry name" value="PYRIMIDINE 5'-NUCLEOTIDASE YJJG"/>
    <property type="match status" value="1"/>
</dbReference>
<sequence length="233" mass="27071">MYKAILFDLDNTLLDYDRCEADSMHRTGLQHGLEQWEQFTWERFWETFGPINWGYWSDRVARKLSIHQVLEYSFHDTLVKLDRDRTHSTALARTYWEHFCAICHFETGAKELLGELHGGPKLGIVSNGIGESQRRRTASGGIDHLFDAFIVSDEVGHWKPSRPIFEIALQELDVDRSEVLFVGDSLQDDYEGAKAAGIDFCFYNRRKIALEERIAPRYVVERISDLREVLDGR</sequence>
<dbReference type="RefSeq" id="WP_379118674.1">
    <property type="nucleotide sequence ID" value="NZ_BAAAYO010000014.1"/>
</dbReference>
<reference evidence="1 2" key="1">
    <citation type="submission" date="2024-09" db="EMBL/GenBank/DDBJ databases">
        <authorList>
            <person name="Sun Q."/>
            <person name="Mori K."/>
        </authorList>
    </citation>
    <scope>NUCLEOTIDE SEQUENCE [LARGE SCALE GENOMIC DNA]</scope>
    <source>
        <strain evidence="1 2">JCM 12520</strain>
    </source>
</reference>
<dbReference type="Gene3D" id="3.40.50.1000">
    <property type="entry name" value="HAD superfamily/HAD-like"/>
    <property type="match status" value="1"/>
</dbReference>
<dbReference type="Pfam" id="PF13419">
    <property type="entry name" value="HAD_2"/>
    <property type="match status" value="1"/>
</dbReference>
<dbReference type="SUPFAM" id="SSF56784">
    <property type="entry name" value="HAD-like"/>
    <property type="match status" value="1"/>
</dbReference>
<evidence type="ECO:0000313" key="2">
    <source>
        <dbReference type="Proteomes" id="UP001589619"/>
    </source>
</evidence>
<accession>A0ABV5VZF3</accession>
<dbReference type="InterPro" id="IPR006439">
    <property type="entry name" value="HAD-SF_hydro_IA"/>
</dbReference>
<dbReference type="InterPro" id="IPR041492">
    <property type="entry name" value="HAD_2"/>
</dbReference>
<dbReference type="GO" id="GO:0016787">
    <property type="term" value="F:hydrolase activity"/>
    <property type="evidence" value="ECO:0007669"/>
    <property type="project" value="UniProtKB-KW"/>
</dbReference>
<dbReference type="Gene3D" id="1.10.150.240">
    <property type="entry name" value="Putative phosphatase, domain 2"/>
    <property type="match status" value="1"/>
</dbReference>
<name>A0ABV5VZF3_9BACL</name>
<keyword evidence="1" id="KW-0378">Hydrolase</keyword>
<dbReference type="Proteomes" id="UP001589619">
    <property type="component" value="Unassembled WGS sequence"/>
</dbReference>
<organism evidence="1 2">
    <name type="scientific">Paenibacillus hodogayensis</name>
    <dbReference type="NCBI Taxonomy" id="279208"/>
    <lineage>
        <taxon>Bacteria</taxon>
        <taxon>Bacillati</taxon>
        <taxon>Bacillota</taxon>
        <taxon>Bacilli</taxon>
        <taxon>Bacillales</taxon>
        <taxon>Paenibacillaceae</taxon>
        <taxon>Paenibacillus</taxon>
    </lineage>
</organism>
<dbReference type="InterPro" id="IPR036412">
    <property type="entry name" value="HAD-like_sf"/>
</dbReference>